<evidence type="ECO:0000313" key="3">
    <source>
        <dbReference type="Proteomes" id="UP001190926"/>
    </source>
</evidence>
<keyword evidence="3" id="KW-1185">Reference proteome</keyword>
<dbReference type="Proteomes" id="UP001190926">
    <property type="component" value="Unassembled WGS sequence"/>
</dbReference>
<dbReference type="AlphaFoldDB" id="A0AAD4JMD9"/>
<gene>
    <name evidence="2" type="ORF">C2S53_002086</name>
</gene>
<proteinExistence type="predicted"/>
<sequence length="113" mass="11837">MKFFPEFGSCLGGAIASPAAGATGVRRQTEEDGGDFPSHGRRTSKRPSKLSGAAAHWKPKLSAISENSPMSDAASGGGIRRTSGIEDKRRPVKAKPKLLVKAAPPPSPAQDNW</sequence>
<feature type="region of interest" description="Disordered" evidence="1">
    <location>
        <begin position="1"/>
        <end position="113"/>
    </location>
</feature>
<accession>A0AAD4JMD9</accession>
<reference evidence="2 3" key="1">
    <citation type="journal article" date="2021" name="Nat. Commun.">
        <title>Incipient diploidization of the medicinal plant Perilla within 10,000 years.</title>
        <authorList>
            <person name="Zhang Y."/>
            <person name="Shen Q."/>
            <person name="Leng L."/>
            <person name="Zhang D."/>
            <person name="Chen S."/>
            <person name="Shi Y."/>
            <person name="Ning Z."/>
            <person name="Chen S."/>
        </authorList>
    </citation>
    <scope>NUCLEOTIDE SEQUENCE [LARGE SCALE GENOMIC DNA]</scope>
    <source>
        <strain evidence="3">cv. PC099</strain>
    </source>
</reference>
<dbReference type="PANTHER" id="PTHR35318:SF2">
    <property type="entry name" value="OS08G0138900 PROTEIN"/>
    <property type="match status" value="1"/>
</dbReference>
<evidence type="ECO:0000256" key="1">
    <source>
        <dbReference type="SAM" id="MobiDB-lite"/>
    </source>
</evidence>
<protein>
    <submittedName>
        <fullName evidence="2">Uncharacterized protein</fullName>
    </submittedName>
</protein>
<name>A0AAD4JMD9_PERFH</name>
<dbReference type="PANTHER" id="PTHR35318">
    <property type="entry name" value="BNAA10G08410D PROTEIN"/>
    <property type="match status" value="1"/>
</dbReference>
<comment type="caution">
    <text evidence="2">The sequence shown here is derived from an EMBL/GenBank/DDBJ whole genome shotgun (WGS) entry which is preliminary data.</text>
</comment>
<evidence type="ECO:0000313" key="2">
    <source>
        <dbReference type="EMBL" id="KAH6836106.1"/>
    </source>
</evidence>
<feature type="compositionally biased region" description="Pro residues" evidence="1">
    <location>
        <begin position="103"/>
        <end position="113"/>
    </location>
</feature>
<organism evidence="2 3">
    <name type="scientific">Perilla frutescens var. hirtella</name>
    <name type="common">Perilla citriodora</name>
    <name type="synonym">Perilla setoyensis</name>
    <dbReference type="NCBI Taxonomy" id="608512"/>
    <lineage>
        <taxon>Eukaryota</taxon>
        <taxon>Viridiplantae</taxon>
        <taxon>Streptophyta</taxon>
        <taxon>Embryophyta</taxon>
        <taxon>Tracheophyta</taxon>
        <taxon>Spermatophyta</taxon>
        <taxon>Magnoliopsida</taxon>
        <taxon>eudicotyledons</taxon>
        <taxon>Gunneridae</taxon>
        <taxon>Pentapetalae</taxon>
        <taxon>asterids</taxon>
        <taxon>lamiids</taxon>
        <taxon>Lamiales</taxon>
        <taxon>Lamiaceae</taxon>
        <taxon>Nepetoideae</taxon>
        <taxon>Elsholtzieae</taxon>
        <taxon>Perilla</taxon>
    </lineage>
</organism>
<dbReference type="EMBL" id="SDAM02000026">
    <property type="protein sequence ID" value="KAH6836106.1"/>
    <property type="molecule type" value="Genomic_DNA"/>
</dbReference>
<feature type="compositionally biased region" description="Basic residues" evidence="1">
    <location>
        <begin position="39"/>
        <end position="48"/>
    </location>
</feature>